<sequence length="383" mass="44646">MDITHAFTDERFRQYVLDHFCNQRDSIQESDIQEVTSLQLTSQDVRSLSGIEYFRDLEELDCSYNQITYVDLGRNNKLRILHCKENQILSLDLSSNTELERLDCSFNRLRQLDVSHNPKLIHLECNWNMLSQLDLDKQVQLEELGCSYNALFSLELHHNTLLKQLNCASNYLTSVDLTNCRALIELRCHDNHIKELDLRSNPKLESVRCFNNHISKLDIQHNTQLRELYCSENKLTELDRSHNSKLEKLHTVDNLMTESAHAVQGMGVFQYNGSFSNYQLNWGGDLVVTAQVSTKAEMEELTPYMEEAWRRWQSLAEQALMFIAEAHPDEDVSELVLADVEFQDCEVFRLGYDAGDTPAGRMYIYAEFDENLQLSEQLIYEMY</sequence>
<dbReference type="EMBL" id="PRLG01000029">
    <property type="protein sequence ID" value="PYY26467.1"/>
    <property type="molecule type" value="Genomic_DNA"/>
</dbReference>
<organism evidence="3 4">
    <name type="scientific">Paenibacillus illinoisensis</name>
    <dbReference type="NCBI Taxonomy" id="59845"/>
    <lineage>
        <taxon>Bacteria</taxon>
        <taxon>Bacillati</taxon>
        <taxon>Bacillota</taxon>
        <taxon>Bacilli</taxon>
        <taxon>Bacillales</taxon>
        <taxon>Paenibacillaceae</taxon>
        <taxon>Paenibacillus</taxon>
    </lineage>
</organism>
<evidence type="ECO:0000256" key="1">
    <source>
        <dbReference type="ARBA" id="ARBA00022614"/>
    </source>
</evidence>
<reference evidence="3 4" key="1">
    <citation type="submission" date="2018-01" db="EMBL/GenBank/DDBJ databases">
        <title>Genome sequence of the PGP bacterium Paenibacillus illinoisensis E3.</title>
        <authorList>
            <person name="Rolli E."/>
            <person name="Marasco R."/>
            <person name="Bessem C."/>
            <person name="Michoud G."/>
            <person name="Gaiarsa S."/>
            <person name="Borin S."/>
            <person name="Daffonchio D."/>
        </authorList>
    </citation>
    <scope>NUCLEOTIDE SEQUENCE [LARGE SCALE GENOMIC DNA]</scope>
    <source>
        <strain evidence="3 4">E3</strain>
    </source>
</reference>
<evidence type="ECO:0000313" key="3">
    <source>
        <dbReference type="EMBL" id="PYY26467.1"/>
    </source>
</evidence>
<accession>A0A2W0C3F3</accession>
<evidence type="ECO:0008006" key="5">
    <source>
        <dbReference type="Google" id="ProtNLM"/>
    </source>
</evidence>
<dbReference type="Gene3D" id="3.80.10.10">
    <property type="entry name" value="Ribonuclease Inhibitor"/>
    <property type="match status" value="1"/>
</dbReference>
<dbReference type="GO" id="GO:0035591">
    <property type="term" value="F:signaling adaptor activity"/>
    <property type="evidence" value="ECO:0007669"/>
    <property type="project" value="TreeGrafter"/>
</dbReference>
<keyword evidence="1" id="KW-0433">Leucine-rich repeat</keyword>
<evidence type="ECO:0000313" key="4">
    <source>
        <dbReference type="Proteomes" id="UP000247459"/>
    </source>
</evidence>
<dbReference type="InterPro" id="IPR052574">
    <property type="entry name" value="CDIRP"/>
</dbReference>
<dbReference type="InterPro" id="IPR032675">
    <property type="entry name" value="LRR_dom_sf"/>
</dbReference>
<keyword evidence="2" id="KW-0677">Repeat</keyword>
<dbReference type="AlphaFoldDB" id="A0A2W0C3F3"/>
<dbReference type="PANTHER" id="PTHR47566:SF1">
    <property type="entry name" value="PROTEIN NUD1"/>
    <property type="match status" value="1"/>
</dbReference>
<dbReference type="PANTHER" id="PTHR47566">
    <property type="match status" value="1"/>
</dbReference>
<proteinExistence type="predicted"/>
<comment type="caution">
    <text evidence="3">The sequence shown here is derived from an EMBL/GenBank/DDBJ whole genome shotgun (WGS) entry which is preliminary data.</text>
</comment>
<dbReference type="OrthoDB" id="3179827at2"/>
<evidence type="ECO:0000256" key="2">
    <source>
        <dbReference type="ARBA" id="ARBA00022737"/>
    </source>
</evidence>
<dbReference type="RefSeq" id="WP_110822427.1">
    <property type="nucleotide sequence ID" value="NZ_PRLG01000029.1"/>
</dbReference>
<name>A0A2W0C3F3_9BACL</name>
<gene>
    <name evidence="3" type="ORF">PIL02S_05872</name>
</gene>
<dbReference type="SUPFAM" id="SSF52058">
    <property type="entry name" value="L domain-like"/>
    <property type="match status" value="1"/>
</dbReference>
<dbReference type="Proteomes" id="UP000247459">
    <property type="component" value="Unassembled WGS sequence"/>
</dbReference>
<protein>
    <recommendedName>
        <fullName evidence="5">Leucine-rich repeat domain-containing protein</fullName>
    </recommendedName>
</protein>